<reference evidence="1 2" key="1">
    <citation type="submission" date="2021-04" db="EMBL/GenBank/DDBJ databases">
        <title>Paenibacillus sp. DLE-14 whole genome sequence.</title>
        <authorList>
            <person name="Ham Y.J."/>
        </authorList>
    </citation>
    <scope>NUCLEOTIDE SEQUENCE [LARGE SCALE GENOMIC DNA]</scope>
    <source>
        <strain evidence="1 2">DLE-14</strain>
    </source>
</reference>
<dbReference type="Proteomes" id="UP000673394">
    <property type="component" value="Unassembled WGS sequence"/>
</dbReference>
<sequence length="152" mass="17791">MMIEDCIHTQIELISTDNCYVHRIVQTRQGDTVILYSPTGGFDIHARIVFATGIATKRHLNDLNMYITPVDGRRAWNLQYIRILGEKINQGYGSLMMEQLLTRAVEENIRSIVGRMQAAEHKEHLERLRHFYTKFGFTIDEQNQIHWANKNF</sequence>
<organism evidence="1 2">
    <name type="scientific">Paenibacillus lignilyticus</name>
    <dbReference type="NCBI Taxonomy" id="1172615"/>
    <lineage>
        <taxon>Bacteria</taxon>
        <taxon>Bacillati</taxon>
        <taxon>Bacillota</taxon>
        <taxon>Bacilli</taxon>
        <taxon>Bacillales</taxon>
        <taxon>Paenibacillaceae</taxon>
        <taxon>Paenibacillus</taxon>
    </lineage>
</organism>
<proteinExistence type="predicted"/>
<dbReference type="RefSeq" id="WP_210654535.1">
    <property type="nucleotide sequence ID" value="NZ_JAGKSP010000001.1"/>
</dbReference>
<dbReference type="SUPFAM" id="SSF55729">
    <property type="entry name" value="Acyl-CoA N-acyltransferases (Nat)"/>
    <property type="match status" value="1"/>
</dbReference>
<name>A0ABS5C5D9_9BACL</name>
<keyword evidence="2" id="KW-1185">Reference proteome</keyword>
<gene>
    <name evidence="1" type="ORF">I8J30_00685</name>
</gene>
<dbReference type="InterPro" id="IPR016181">
    <property type="entry name" value="Acyl_CoA_acyltransferase"/>
</dbReference>
<dbReference type="EMBL" id="JAGKSP010000001">
    <property type="protein sequence ID" value="MBP3961214.1"/>
    <property type="molecule type" value="Genomic_DNA"/>
</dbReference>
<protein>
    <submittedName>
        <fullName evidence="1">GNAT family N-acetyltransferase</fullName>
    </submittedName>
</protein>
<accession>A0ABS5C5D9</accession>
<evidence type="ECO:0000313" key="2">
    <source>
        <dbReference type="Proteomes" id="UP000673394"/>
    </source>
</evidence>
<dbReference type="Gene3D" id="3.40.630.30">
    <property type="match status" value="1"/>
</dbReference>
<comment type="caution">
    <text evidence="1">The sequence shown here is derived from an EMBL/GenBank/DDBJ whole genome shotgun (WGS) entry which is preliminary data.</text>
</comment>
<evidence type="ECO:0000313" key="1">
    <source>
        <dbReference type="EMBL" id="MBP3961214.1"/>
    </source>
</evidence>